<keyword evidence="1" id="KW-0808">Transferase</keyword>
<dbReference type="PANTHER" id="PTHR47973">
    <property type="entry name" value="CYSTEINE-RICH RECEPTOR-LIKE PROTEIN KINASE 3"/>
    <property type="match status" value="1"/>
</dbReference>
<keyword evidence="6" id="KW-1185">Reference proteome</keyword>
<keyword evidence="3" id="KW-0418">Kinase</keyword>
<comment type="caution">
    <text evidence="5">The sequence shown here is derived from an EMBL/GenBank/DDBJ whole genome shotgun (WGS) entry which is preliminary data.</text>
</comment>
<organism evidence="5 6">
    <name type="scientific">Centaurea solstitialis</name>
    <name type="common">yellow star-thistle</name>
    <dbReference type="NCBI Taxonomy" id="347529"/>
    <lineage>
        <taxon>Eukaryota</taxon>
        <taxon>Viridiplantae</taxon>
        <taxon>Streptophyta</taxon>
        <taxon>Embryophyta</taxon>
        <taxon>Tracheophyta</taxon>
        <taxon>Spermatophyta</taxon>
        <taxon>Magnoliopsida</taxon>
        <taxon>eudicotyledons</taxon>
        <taxon>Gunneridae</taxon>
        <taxon>Pentapetalae</taxon>
        <taxon>asterids</taxon>
        <taxon>campanulids</taxon>
        <taxon>Asterales</taxon>
        <taxon>Asteraceae</taxon>
        <taxon>Carduoideae</taxon>
        <taxon>Cardueae</taxon>
        <taxon>Centaureinae</taxon>
        <taxon>Centaurea</taxon>
    </lineage>
</organism>
<dbReference type="AlphaFoldDB" id="A0AA38WSD9"/>
<name>A0AA38WSD9_9ASTR</name>
<reference evidence="5" key="1">
    <citation type="submission" date="2023-03" db="EMBL/GenBank/DDBJ databases">
        <title>Chromosome-scale reference genome and RAD-based genetic map of yellow starthistle (Centaurea solstitialis) reveal putative structural variation and QTLs associated with invader traits.</title>
        <authorList>
            <person name="Reatini B."/>
            <person name="Cang F.A."/>
            <person name="Jiang Q."/>
            <person name="Mckibben M.T.W."/>
            <person name="Barker M.S."/>
            <person name="Rieseberg L.H."/>
            <person name="Dlugosch K.M."/>
        </authorList>
    </citation>
    <scope>NUCLEOTIDE SEQUENCE</scope>
    <source>
        <strain evidence="5">CAN-66</strain>
        <tissue evidence="5">Leaf</tissue>
    </source>
</reference>
<dbReference type="Gene3D" id="1.10.510.10">
    <property type="entry name" value="Transferase(Phosphotransferase) domain 1"/>
    <property type="match status" value="1"/>
</dbReference>
<dbReference type="GO" id="GO:0005524">
    <property type="term" value="F:ATP binding"/>
    <property type="evidence" value="ECO:0007669"/>
    <property type="project" value="UniProtKB-KW"/>
</dbReference>
<dbReference type="InterPro" id="IPR052059">
    <property type="entry name" value="CR_Ser/Thr_kinase"/>
</dbReference>
<evidence type="ECO:0000256" key="3">
    <source>
        <dbReference type="ARBA" id="ARBA00022777"/>
    </source>
</evidence>
<keyword evidence="2" id="KW-0547">Nucleotide-binding</keyword>
<evidence type="ECO:0000256" key="1">
    <source>
        <dbReference type="ARBA" id="ARBA00022679"/>
    </source>
</evidence>
<dbReference type="GO" id="GO:0016301">
    <property type="term" value="F:kinase activity"/>
    <property type="evidence" value="ECO:0007669"/>
    <property type="project" value="UniProtKB-KW"/>
</dbReference>
<accession>A0AA38WSD9</accession>
<dbReference type="EMBL" id="JARYMX010000002">
    <property type="protein sequence ID" value="KAJ9560796.1"/>
    <property type="molecule type" value="Genomic_DNA"/>
</dbReference>
<protein>
    <submittedName>
        <fullName evidence="5">Uncharacterized protein</fullName>
    </submittedName>
</protein>
<dbReference type="Proteomes" id="UP001172457">
    <property type="component" value="Chromosome 2"/>
</dbReference>
<evidence type="ECO:0000256" key="4">
    <source>
        <dbReference type="ARBA" id="ARBA00022840"/>
    </source>
</evidence>
<evidence type="ECO:0000313" key="6">
    <source>
        <dbReference type="Proteomes" id="UP001172457"/>
    </source>
</evidence>
<keyword evidence="4" id="KW-0067">ATP-binding</keyword>
<sequence>MELVDPRLGTDYNVQEVMVVINLALLCTTISPTERPAMSAVVSMLEGRTISQAFVVEQSVSKIEVGPQKMVKQVESVNESRVDEMSILQTDSFTNVVDLYPVTSISEYLKKRDNHGEEFVILERLVCFVSYH</sequence>
<gene>
    <name evidence="5" type="ORF">OSB04_005956</name>
</gene>
<evidence type="ECO:0000256" key="2">
    <source>
        <dbReference type="ARBA" id="ARBA00022741"/>
    </source>
</evidence>
<proteinExistence type="predicted"/>
<evidence type="ECO:0000313" key="5">
    <source>
        <dbReference type="EMBL" id="KAJ9560796.1"/>
    </source>
</evidence>